<keyword evidence="2" id="KW-1185">Reference proteome</keyword>
<accession>A0ACB5RHK4</accession>
<gene>
    <name evidence="1" type="ORF">rsdtw13_38280</name>
</gene>
<protein>
    <submittedName>
        <fullName evidence="1">Membrane protein</fullName>
    </submittedName>
</protein>
<dbReference type="EMBL" id="BROD01000001">
    <property type="protein sequence ID" value="GKX68570.1"/>
    <property type="molecule type" value="Genomic_DNA"/>
</dbReference>
<reference evidence="1" key="1">
    <citation type="journal article" date="2025" name="Int. J. Syst. Evol. Microbiol.">
        <title>Inconstantimicrobium mannanitabidum sp. nov., a novel member of the family Clostridiaceae isolated from anoxic soil under the treatment of reductive soil disinfestation.</title>
        <authorList>
            <person name="Ueki A."/>
            <person name="Tonouchi A."/>
            <person name="Honma S."/>
            <person name="Kaku N."/>
            <person name="Ueki K."/>
        </authorList>
    </citation>
    <scope>NUCLEOTIDE SEQUENCE</scope>
    <source>
        <strain evidence="1">TW13</strain>
    </source>
</reference>
<name>A0ACB5RHK4_9CLOT</name>
<proteinExistence type="predicted"/>
<organism evidence="1 2">
    <name type="scientific">Inconstantimicrobium mannanitabidum</name>
    <dbReference type="NCBI Taxonomy" id="1604901"/>
    <lineage>
        <taxon>Bacteria</taxon>
        <taxon>Bacillati</taxon>
        <taxon>Bacillota</taxon>
        <taxon>Clostridia</taxon>
        <taxon>Eubacteriales</taxon>
        <taxon>Clostridiaceae</taxon>
        <taxon>Inconstantimicrobium</taxon>
    </lineage>
</organism>
<sequence>MFNNLHKTNKITKILPGLVMCILIAYIAKFIGNYIPSIGGASLAIFIGMAVGNTFGNKEIYNHGSKFAESNLLSYSIVLLGGTLSAQTILKLGASGVGFIILQMIITITSAILIGKKLGFAENFRLLMAGGNAVCGSSAIASIAPVIDADDNDKGIAITIVNVMGTVLMLLLPLIASLIFSSGTLKTSALIGGVLQSVGQVVASGSLVNEQVKNLATIFKIVRIIFLVLVVLTFGTMKNKSSQPKHTQAASKVKIPWYVMGFFIMCSLFTVGIFSPQVANTFKLISNNFEVIALAGIGMRVNFRHLINQGVKVSLYALCIALVQVLSAITLITVLL</sequence>
<evidence type="ECO:0000313" key="1">
    <source>
        <dbReference type="EMBL" id="GKX68570.1"/>
    </source>
</evidence>
<evidence type="ECO:0000313" key="2">
    <source>
        <dbReference type="Proteomes" id="UP001058074"/>
    </source>
</evidence>
<dbReference type="Proteomes" id="UP001058074">
    <property type="component" value="Unassembled WGS sequence"/>
</dbReference>
<comment type="caution">
    <text evidence="1">The sequence shown here is derived from an EMBL/GenBank/DDBJ whole genome shotgun (WGS) entry which is preliminary data.</text>
</comment>